<evidence type="ECO:0000313" key="3">
    <source>
        <dbReference type="Proteomes" id="UP001418796"/>
    </source>
</evidence>
<organism evidence="2 3">
    <name type="scientific">Alkalicoccobacillus gibsonii</name>
    <dbReference type="NCBI Taxonomy" id="79881"/>
    <lineage>
        <taxon>Bacteria</taxon>
        <taxon>Bacillati</taxon>
        <taxon>Bacillota</taxon>
        <taxon>Bacilli</taxon>
        <taxon>Bacillales</taxon>
        <taxon>Bacillaceae</taxon>
        <taxon>Alkalicoccobacillus</taxon>
    </lineage>
</organism>
<name>A0ABU9VNK3_9BACI</name>
<dbReference type="Proteomes" id="UP001418796">
    <property type="component" value="Unassembled WGS sequence"/>
</dbReference>
<keyword evidence="1" id="KW-1133">Transmembrane helix</keyword>
<proteinExistence type="predicted"/>
<dbReference type="InterPro" id="IPR031616">
    <property type="entry name" value="BsrE-like"/>
</dbReference>
<dbReference type="Pfam" id="PF16935">
    <property type="entry name" value="Hol_Tox"/>
    <property type="match status" value="1"/>
</dbReference>
<accession>A0ABU9VNK3</accession>
<gene>
    <name evidence="2" type="ORF">MKY91_20205</name>
</gene>
<dbReference type="EMBL" id="JBCITK010000002">
    <property type="protein sequence ID" value="MEN0645490.1"/>
    <property type="molecule type" value="Genomic_DNA"/>
</dbReference>
<keyword evidence="3" id="KW-1185">Reference proteome</keyword>
<evidence type="ECO:0000313" key="2">
    <source>
        <dbReference type="EMBL" id="MEN0645490.1"/>
    </source>
</evidence>
<keyword evidence="1" id="KW-0472">Membrane</keyword>
<comment type="caution">
    <text evidence="2">The sequence shown here is derived from an EMBL/GenBank/DDBJ whole genome shotgun (WGS) entry which is preliminary data.</text>
</comment>
<feature type="transmembrane region" description="Helical" evidence="1">
    <location>
        <begin position="6"/>
        <end position="25"/>
    </location>
</feature>
<evidence type="ECO:0000256" key="1">
    <source>
        <dbReference type="SAM" id="Phobius"/>
    </source>
</evidence>
<keyword evidence="1" id="KW-0812">Transmembrane</keyword>
<protein>
    <submittedName>
        <fullName evidence="2">Holin-like toxin</fullName>
    </submittedName>
</protein>
<reference evidence="2 3" key="1">
    <citation type="submission" date="2024-03" db="EMBL/GenBank/DDBJ databases">
        <title>Bacilli Hybrid Assemblies.</title>
        <authorList>
            <person name="Kovac J."/>
        </authorList>
    </citation>
    <scope>NUCLEOTIDE SEQUENCE [LARGE SCALE GENOMIC DNA]</scope>
    <source>
        <strain evidence="2 3">FSL R7-0666</strain>
    </source>
</reference>
<sequence length="29" mass="3354">MMMTVYEAITLMIGFSMLVIAILSFRNEK</sequence>
<dbReference type="RefSeq" id="WP_343132158.1">
    <property type="nucleotide sequence ID" value="NZ_JBCITK010000002.1"/>
</dbReference>